<keyword evidence="11 14" id="KW-1133">Transmembrane helix</keyword>
<dbReference type="SUPFAM" id="SSF55874">
    <property type="entry name" value="ATPase domain of HSP90 chaperone/DNA topoisomerase II/histidine kinase"/>
    <property type="match status" value="1"/>
</dbReference>
<dbReference type="PANTHER" id="PTHR45436">
    <property type="entry name" value="SENSOR HISTIDINE KINASE YKOH"/>
    <property type="match status" value="1"/>
</dbReference>
<dbReference type="Gene3D" id="3.30.565.10">
    <property type="entry name" value="Histidine kinase-like ATPase, C-terminal domain"/>
    <property type="match status" value="1"/>
</dbReference>
<evidence type="ECO:0000259" key="16">
    <source>
        <dbReference type="PROSITE" id="PS50885"/>
    </source>
</evidence>
<feature type="domain" description="Histidine kinase" evidence="15">
    <location>
        <begin position="169"/>
        <end position="386"/>
    </location>
</feature>
<evidence type="ECO:0000256" key="6">
    <source>
        <dbReference type="ARBA" id="ARBA00022679"/>
    </source>
</evidence>
<dbReference type="InterPro" id="IPR003661">
    <property type="entry name" value="HisK_dim/P_dom"/>
</dbReference>
<organism evidence="17 18">
    <name type="scientific">Paenibacillus radicis</name>
    <name type="common">ex Xue et al. 2023</name>
    <dbReference type="NCBI Taxonomy" id="2972489"/>
    <lineage>
        <taxon>Bacteria</taxon>
        <taxon>Bacillati</taxon>
        <taxon>Bacillota</taxon>
        <taxon>Bacilli</taxon>
        <taxon>Bacillales</taxon>
        <taxon>Paenibacillaceae</taxon>
        <taxon>Paenibacillus</taxon>
    </lineage>
</organism>
<keyword evidence="12" id="KW-0902">Two-component regulatory system</keyword>
<evidence type="ECO:0000256" key="3">
    <source>
        <dbReference type="ARBA" id="ARBA00012438"/>
    </source>
</evidence>
<evidence type="ECO:0000256" key="4">
    <source>
        <dbReference type="ARBA" id="ARBA00022475"/>
    </source>
</evidence>
<dbReference type="InterPro" id="IPR003594">
    <property type="entry name" value="HATPase_dom"/>
</dbReference>
<evidence type="ECO:0000256" key="9">
    <source>
        <dbReference type="ARBA" id="ARBA00022777"/>
    </source>
</evidence>
<dbReference type="Pfam" id="PF00672">
    <property type="entry name" value="HAMP"/>
    <property type="match status" value="1"/>
</dbReference>
<dbReference type="SMART" id="SM00387">
    <property type="entry name" value="HATPase_c"/>
    <property type="match status" value="1"/>
</dbReference>
<protein>
    <recommendedName>
        <fullName evidence="3">histidine kinase</fullName>
        <ecNumber evidence="3">2.7.13.3</ecNumber>
    </recommendedName>
</protein>
<evidence type="ECO:0000256" key="8">
    <source>
        <dbReference type="ARBA" id="ARBA00022741"/>
    </source>
</evidence>
<comment type="catalytic activity">
    <reaction evidence="1">
        <text>ATP + protein L-histidine = ADP + protein N-phospho-L-histidine.</text>
        <dbReference type="EC" id="2.7.13.3"/>
    </reaction>
</comment>
<keyword evidence="18" id="KW-1185">Reference proteome</keyword>
<comment type="caution">
    <text evidence="17">The sequence shown here is derived from an EMBL/GenBank/DDBJ whole genome shotgun (WGS) entry which is preliminary data.</text>
</comment>
<evidence type="ECO:0000256" key="10">
    <source>
        <dbReference type="ARBA" id="ARBA00022840"/>
    </source>
</evidence>
<reference evidence="17 18" key="1">
    <citation type="submission" date="2022-08" db="EMBL/GenBank/DDBJ databases">
        <title>Paenibacillus endoradicis sp. nov., Paenibacillus radicibacter sp. nov and Paenibacillus pararadicis sp. nov., three cold-adapted plant growth-promoting bacteria isolated from root of Larix gmelinii in Great Khingan.</title>
        <authorList>
            <person name="Xue H."/>
        </authorList>
    </citation>
    <scope>NUCLEOTIDE SEQUENCE [LARGE SCALE GENOMIC DNA]</scope>
    <source>
        <strain evidence="17 18">N5-1-1-5</strain>
    </source>
</reference>
<dbReference type="RefSeq" id="WP_258217907.1">
    <property type="nucleotide sequence ID" value="NZ_JANQBD010000042.1"/>
</dbReference>
<dbReference type="CDD" id="cd00082">
    <property type="entry name" value="HisKA"/>
    <property type="match status" value="1"/>
</dbReference>
<keyword evidence="13 14" id="KW-0472">Membrane</keyword>
<dbReference type="Pfam" id="PF02518">
    <property type="entry name" value="HATPase_c"/>
    <property type="match status" value="1"/>
</dbReference>
<dbReference type="InterPro" id="IPR003660">
    <property type="entry name" value="HAMP_dom"/>
</dbReference>
<proteinExistence type="predicted"/>
<dbReference type="Gene3D" id="6.10.340.10">
    <property type="match status" value="1"/>
</dbReference>
<evidence type="ECO:0000256" key="7">
    <source>
        <dbReference type="ARBA" id="ARBA00022692"/>
    </source>
</evidence>
<comment type="subcellular location">
    <subcellularLocation>
        <location evidence="2">Cell membrane</location>
        <topology evidence="2">Multi-pass membrane protein</topology>
    </subcellularLocation>
</comment>
<dbReference type="InterPro" id="IPR004358">
    <property type="entry name" value="Sig_transdc_His_kin-like_C"/>
</dbReference>
<dbReference type="GO" id="GO:0016301">
    <property type="term" value="F:kinase activity"/>
    <property type="evidence" value="ECO:0007669"/>
    <property type="project" value="UniProtKB-KW"/>
</dbReference>
<evidence type="ECO:0000256" key="12">
    <source>
        <dbReference type="ARBA" id="ARBA00023012"/>
    </source>
</evidence>
<dbReference type="InterPro" id="IPR005467">
    <property type="entry name" value="His_kinase_dom"/>
</dbReference>
<keyword evidence="4" id="KW-1003">Cell membrane</keyword>
<keyword evidence="10" id="KW-0067">ATP-binding</keyword>
<evidence type="ECO:0000256" key="1">
    <source>
        <dbReference type="ARBA" id="ARBA00000085"/>
    </source>
</evidence>
<evidence type="ECO:0000256" key="13">
    <source>
        <dbReference type="ARBA" id="ARBA00023136"/>
    </source>
</evidence>
<dbReference type="InterPro" id="IPR050428">
    <property type="entry name" value="TCS_sensor_his_kinase"/>
</dbReference>
<dbReference type="EC" id="2.7.13.3" evidence="3"/>
<keyword evidence="7 14" id="KW-0812">Transmembrane</keyword>
<keyword evidence="9 17" id="KW-0418">Kinase</keyword>
<evidence type="ECO:0000256" key="14">
    <source>
        <dbReference type="SAM" id="Phobius"/>
    </source>
</evidence>
<evidence type="ECO:0000313" key="17">
    <source>
        <dbReference type="EMBL" id="MCR8636406.1"/>
    </source>
</evidence>
<keyword evidence="6" id="KW-0808">Transferase</keyword>
<dbReference type="SUPFAM" id="SSF47384">
    <property type="entry name" value="Homodimeric domain of signal transducing histidine kinase"/>
    <property type="match status" value="1"/>
</dbReference>
<keyword evidence="5" id="KW-0597">Phosphoprotein</keyword>
<dbReference type="Gene3D" id="1.10.287.130">
    <property type="match status" value="1"/>
</dbReference>
<dbReference type="EMBL" id="JANQBD010000042">
    <property type="protein sequence ID" value="MCR8636406.1"/>
    <property type="molecule type" value="Genomic_DNA"/>
</dbReference>
<name>A0ABT1YTA3_9BACL</name>
<dbReference type="PROSITE" id="PS50109">
    <property type="entry name" value="HIS_KIN"/>
    <property type="match status" value="1"/>
</dbReference>
<dbReference type="InterPro" id="IPR036097">
    <property type="entry name" value="HisK_dim/P_sf"/>
</dbReference>
<dbReference type="PANTHER" id="PTHR45436:SF5">
    <property type="entry name" value="SENSOR HISTIDINE KINASE TRCS"/>
    <property type="match status" value="1"/>
</dbReference>
<feature type="domain" description="HAMP" evidence="16">
    <location>
        <begin position="106"/>
        <end position="161"/>
    </location>
</feature>
<keyword evidence="8" id="KW-0547">Nucleotide-binding</keyword>
<accession>A0ABT1YTA3</accession>
<feature type="transmembrane region" description="Helical" evidence="14">
    <location>
        <begin position="81"/>
        <end position="105"/>
    </location>
</feature>
<evidence type="ECO:0000256" key="5">
    <source>
        <dbReference type="ARBA" id="ARBA00022553"/>
    </source>
</evidence>
<evidence type="ECO:0000313" key="18">
    <source>
        <dbReference type="Proteomes" id="UP001300012"/>
    </source>
</evidence>
<gene>
    <name evidence="17" type="ORF">NV381_35045</name>
</gene>
<dbReference type="Proteomes" id="UP001300012">
    <property type="component" value="Unassembled WGS sequence"/>
</dbReference>
<evidence type="ECO:0000256" key="11">
    <source>
        <dbReference type="ARBA" id="ARBA00022989"/>
    </source>
</evidence>
<evidence type="ECO:0000256" key="2">
    <source>
        <dbReference type="ARBA" id="ARBA00004651"/>
    </source>
</evidence>
<dbReference type="Pfam" id="PF00512">
    <property type="entry name" value="HisKA"/>
    <property type="match status" value="1"/>
</dbReference>
<dbReference type="SMART" id="SM00388">
    <property type="entry name" value="HisKA"/>
    <property type="match status" value="1"/>
</dbReference>
<dbReference type="PROSITE" id="PS50885">
    <property type="entry name" value="HAMP"/>
    <property type="match status" value="1"/>
</dbReference>
<dbReference type="PRINTS" id="PR00344">
    <property type="entry name" value="BCTRLSENSOR"/>
</dbReference>
<dbReference type="InterPro" id="IPR036890">
    <property type="entry name" value="HATPase_C_sf"/>
</dbReference>
<evidence type="ECO:0000259" key="15">
    <source>
        <dbReference type="PROSITE" id="PS50109"/>
    </source>
</evidence>
<sequence length="391" mass="43766">MPQALIRIIDKDSVIQTQLATNDKLKEIPAEFSIRSFSRTLKTPEALIVYIQTPIIDDKNETLGAVQIIRRLDTLEEYLDVLINVLMLTTMGSVIFALACGMYYAKIILRPIHQLAFVMESNQRNGVFKKLELPPSKHQDELGQLIHTFNSMIGKMEHNFNLQKQFLADASHELKTPLTIIESYADLLRRWGGSNTEVRTEAVEAIHSEAARLRKLTHELLTVANTESGEHMQWEAFNLSELVSTTAATLQQAFHRELRCQLDNAFDSVTMSGSPGQIKQLLIILLDNAIKYSQDAVLVTLQPDPRDAQIAVLQVTDRGIGIEPADIPRLFDRFYRVDRARSRSTGGSGLGLSIAHNIVRLHKGTIVIDSKPGKGTRITVKLPLNASPPCR</sequence>